<name>A0ABU2ZI26_9SPHN</name>
<proteinExistence type="predicted"/>
<accession>A0ABU2ZI26</accession>
<reference evidence="2 3" key="1">
    <citation type="submission" date="2023-09" db="EMBL/GenBank/DDBJ databases">
        <authorList>
            <person name="Rey-Velasco X."/>
        </authorList>
    </citation>
    <scope>NUCLEOTIDE SEQUENCE [LARGE SCALE GENOMIC DNA]</scope>
    <source>
        <strain evidence="2 3">F390</strain>
    </source>
</reference>
<feature type="compositionally biased region" description="Polar residues" evidence="1">
    <location>
        <begin position="71"/>
        <end position="81"/>
    </location>
</feature>
<evidence type="ECO:0000256" key="1">
    <source>
        <dbReference type="SAM" id="MobiDB-lite"/>
    </source>
</evidence>
<sequence>MTTRHLVDSELLDLVDSFPPMELSDKRLPMMREMFSGVLNEQELPDLPIETREIAVPSREEGHSRWRRARQQSSISTVADM</sequence>
<dbReference type="EMBL" id="JAVRHS010000006">
    <property type="protein sequence ID" value="MDT0576262.1"/>
    <property type="molecule type" value="Genomic_DNA"/>
</dbReference>
<gene>
    <name evidence="2" type="ORF">RM533_08690</name>
</gene>
<evidence type="ECO:0000313" key="2">
    <source>
        <dbReference type="EMBL" id="MDT0576262.1"/>
    </source>
</evidence>
<dbReference type="Proteomes" id="UP001259803">
    <property type="component" value="Unassembled WGS sequence"/>
</dbReference>
<dbReference type="RefSeq" id="WP_311340840.1">
    <property type="nucleotide sequence ID" value="NZ_JAVRHS010000006.1"/>
</dbReference>
<comment type="caution">
    <text evidence="2">The sequence shown here is derived from an EMBL/GenBank/DDBJ whole genome shotgun (WGS) entry which is preliminary data.</text>
</comment>
<feature type="region of interest" description="Disordered" evidence="1">
    <location>
        <begin position="58"/>
        <end position="81"/>
    </location>
</feature>
<evidence type="ECO:0000313" key="3">
    <source>
        <dbReference type="Proteomes" id="UP001259803"/>
    </source>
</evidence>
<organism evidence="2 3">
    <name type="scientific">Croceicoccus esteveae</name>
    <dbReference type="NCBI Taxonomy" id="3075597"/>
    <lineage>
        <taxon>Bacteria</taxon>
        <taxon>Pseudomonadati</taxon>
        <taxon>Pseudomonadota</taxon>
        <taxon>Alphaproteobacteria</taxon>
        <taxon>Sphingomonadales</taxon>
        <taxon>Erythrobacteraceae</taxon>
        <taxon>Croceicoccus</taxon>
    </lineage>
</organism>
<keyword evidence="3" id="KW-1185">Reference proteome</keyword>
<protein>
    <submittedName>
        <fullName evidence="2">Uncharacterized protein</fullName>
    </submittedName>
</protein>